<feature type="non-terminal residue" evidence="1">
    <location>
        <position position="54"/>
    </location>
</feature>
<protein>
    <submittedName>
        <fullName evidence="1">(Mediterranean fruit fly) hypothetical protein</fullName>
    </submittedName>
</protein>
<proteinExistence type="predicted"/>
<organism evidence="1 2">
    <name type="scientific">Ceratitis capitata</name>
    <name type="common">Mediterranean fruit fly</name>
    <name type="synonym">Tephritis capitata</name>
    <dbReference type="NCBI Taxonomy" id="7213"/>
    <lineage>
        <taxon>Eukaryota</taxon>
        <taxon>Metazoa</taxon>
        <taxon>Ecdysozoa</taxon>
        <taxon>Arthropoda</taxon>
        <taxon>Hexapoda</taxon>
        <taxon>Insecta</taxon>
        <taxon>Pterygota</taxon>
        <taxon>Neoptera</taxon>
        <taxon>Endopterygota</taxon>
        <taxon>Diptera</taxon>
        <taxon>Brachycera</taxon>
        <taxon>Muscomorpha</taxon>
        <taxon>Tephritoidea</taxon>
        <taxon>Tephritidae</taxon>
        <taxon>Ceratitis</taxon>
        <taxon>Ceratitis</taxon>
    </lineage>
</organism>
<sequence length="54" mass="6393">MALMPTRLNNLILYFDDVTFVRRKSRFLASVPVMPSLSLHRTSFNRALMSFPFW</sequence>
<reference evidence="1" key="1">
    <citation type="submission" date="2020-11" db="EMBL/GenBank/DDBJ databases">
        <authorList>
            <person name="Whitehead M."/>
        </authorList>
    </citation>
    <scope>NUCLEOTIDE SEQUENCE</scope>
    <source>
        <strain evidence="1">EGII</strain>
    </source>
</reference>
<evidence type="ECO:0000313" key="1">
    <source>
        <dbReference type="EMBL" id="CAD6998536.1"/>
    </source>
</evidence>
<gene>
    <name evidence="1" type="ORF">CCAP1982_LOCUS7123</name>
</gene>
<dbReference type="Proteomes" id="UP000606786">
    <property type="component" value="Unassembled WGS sequence"/>
</dbReference>
<evidence type="ECO:0000313" key="2">
    <source>
        <dbReference type="Proteomes" id="UP000606786"/>
    </source>
</evidence>
<comment type="caution">
    <text evidence="1">The sequence shown here is derived from an EMBL/GenBank/DDBJ whole genome shotgun (WGS) entry which is preliminary data.</text>
</comment>
<dbReference type="AlphaFoldDB" id="A0A811UKU8"/>
<dbReference type="EMBL" id="CAJHJT010000012">
    <property type="protein sequence ID" value="CAD6998536.1"/>
    <property type="molecule type" value="Genomic_DNA"/>
</dbReference>
<name>A0A811UKU8_CERCA</name>
<accession>A0A811UKU8</accession>
<keyword evidence="2" id="KW-1185">Reference proteome</keyword>